<feature type="region of interest" description="Disordered" evidence="1">
    <location>
        <begin position="1"/>
        <end position="31"/>
    </location>
</feature>
<gene>
    <name evidence="2" type="ORF">SETIT_5G020000v2</name>
</gene>
<evidence type="ECO:0000313" key="2">
    <source>
        <dbReference type="EMBL" id="RCV23602.1"/>
    </source>
</evidence>
<dbReference type="EMBL" id="CM003532">
    <property type="protein sequence ID" value="RCV23602.1"/>
    <property type="molecule type" value="Genomic_DNA"/>
</dbReference>
<protein>
    <submittedName>
        <fullName evidence="2">Uncharacterized protein</fullName>
    </submittedName>
</protein>
<dbReference type="STRING" id="4555.A0A368R0B4"/>
<reference evidence="2" key="1">
    <citation type="journal article" date="2012" name="Nat. Biotechnol.">
        <title>Reference genome sequence of the model plant Setaria.</title>
        <authorList>
            <person name="Bennetzen J.L."/>
            <person name="Schmutz J."/>
            <person name="Wang H."/>
            <person name="Percifield R."/>
            <person name="Hawkins J."/>
            <person name="Pontaroli A.C."/>
            <person name="Estep M."/>
            <person name="Feng L."/>
            <person name="Vaughn J.N."/>
            <person name="Grimwood J."/>
            <person name="Jenkins J."/>
            <person name="Barry K."/>
            <person name="Lindquist E."/>
            <person name="Hellsten U."/>
            <person name="Deshpande S."/>
            <person name="Wang X."/>
            <person name="Wu X."/>
            <person name="Mitros T."/>
            <person name="Triplett J."/>
            <person name="Yang X."/>
            <person name="Ye C.Y."/>
            <person name="Mauro-Herrera M."/>
            <person name="Wang L."/>
            <person name="Li P."/>
            <person name="Sharma M."/>
            <person name="Sharma R."/>
            <person name="Ronald P.C."/>
            <person name="Panaud O."/>
            <person name="Kellogg E.A."/>
            <person name="Brutnell T.P."/>
            <person name="Doust A.N."/>
            <person name="Tuskan G.A."/>
            <person name="Rokhsar D."/>
            <person name="Devos K.M."/>
        </authorList>
    </citation>
    <scope>NUCLEOTIDE SEQUENCE [LARGE SCALE GENOMIC DNA]</scope>
    <source>
        <strain evidence="2">Yugu1</strain>
    </source>
</reference>
<dbReference type="AlphaFoldDB" id="A0A368R0B4"/>
<feature type="compositionally biased region" description="Basic and acidic residues" evidence="1">
    <location>
        <begin position="13"/>
        <end position="24"/>
    </location>
</feature>
<dbReference type="OrthoDB" id="10621597at2759"/>
<sequence>MENTTGDSNKPSKRVDNHTRKDKPSAYSSTGCSKQYNVNKHHMHKMLEYRFVEECPYPGLILEPFCSWREKVVAVLNVVRRREKTEENPKTGLCRPTRFCECYNIAFFDFDKECEYVLVLFTILVQNY</sequence>
<accession>A0A368R0B4</accession>
<organism evidence="2">
    <name type="scientific">Setaria italica</name>
    <name type="common">Foxtail millet</name>
    <name type="synonym">Panicum italicum</name>
    <dbReference type="NCBI Taxonomy" id="4555"/>
    <lineage>
        <taxon>Eukaryota</taxon>
        <taxon>Viridiplantae</taxon>
        <taxon>Streptophyta</taxon>
        <taxon>Embryophyta</taxon>
        <taxon>Tracheophyta</taxon>
        <taxon>Spermatophyta</taxon>
        <taxon>Magnoliopsida</taxon>
        <taxon>Liliopsida</taxon>
        <taxon>Poales</taxon>
        <taxon>Poaceae</taxon>
        <taxon>PACMAD clade</taxon>
        <taxon>Panicoideae</taxon>
        <taxon>Panicodae</taxon>
        <taxon>Paniceae</taxon>
        <taxon>Cenchrinae</taxon>
        <taxon>Setaria</taxon>
    </lineage>
</organism>
<evidence type="ECO:0000256" key="1">
    <source>
        <dbReference type="SAM" id="MobiDB-lite"/>
    </source>
</evidence>
<reference evidence="2" key="2">
    <citation type="submission" date="2015-07" db="EMBL/GenBank/DDBJ databases">
        <authorList>
            <person name="Noorani M."/>
        </authorList>
    </citation>
    <scope>NUCLEOTIDE SEQUENCE</scope>
    <source>
        <strain evidence="2">Yugu1</strain>
    </source>
</reference>
<proteinExistence type="predicted"/>
<name>A0A368R0B4_SETIT</name>